<evidence type="ECO:0000313" key="3">
    <source>
        <dbReference type="EMBL" id="SDP20474.1"/>
    </source>
</evidence>
<feature type="region of interest" description="Disordered" evidence="1">
    <location>
        <begin position="72"/>
        <end position="115"/>
    </location>
</feature>
<protein>
    <submittedName>
        <fullName evidence="3">Uncharacterized protein</fullName>
    </submittedName>
</protein>
<dbReference type="Proteomes" id="UP000199497">
    <property type="component" value="Unassembled WGS sequence"/>
</dbReference>
<name>A0A1H0QT29_9ACTN</name>
<feature type="transmembrane region" description="Helical" evidence="2">
    <location>
        <begin position="21"/>
        <end position="40"/>
    </location>
</feature>
<dbReference type="AlphaFoldDB" id="A0A1H0QT29"/>
<proteinExistence type="predicted"/>
<feature type="compositionally biased region" description="Gly residues" evidence="1">
    <location>
        <begin position="104"/>
        <end position="115"/>
    </location>
</feature>
<reference evidence="4" key="1">
    <citation type="submission" date="2016-10" db="EMBL/GenBank/DDBJ databases">
        <authorList>
            <person name="Varghese N."/>
            <person name="Submissions S."/>
        </authorList>
    </citation>
    <scope>NUCLEOTIDE SEQUENCE [LARGE SCALE GENOMIC DNA]</scope>
    <source>
        <strain evidence="4">DSM 46732</strain>
    </source>
</reference>
<keyword evidence="2" id="KW-1133">Transmembrane helix</keyword>
<feature type="compositionally biased region" description="Low complexity" evidence="1">
    <location>
        <begin position="77"/>
        <end position="103"/>
    </location>
</feature>
<sequence>MAREPSRAERNPTFFGSIDPFCWIAVIPLLAAAVFTGVAIMPVLGLILAVLGLVVLGLDGWINWRWHTTWERRETARGSSRSGRPTSGGRSTSTGRNPSSGRTTSGGGRPTAGRR</sequence>
<evidence type="ECO:0000256" key="2">
    <source>
        <dbReference type="SAM" id="Phobius"/>
    </source>
</evidence>
<feature type="transmembrane region" description="Helical" evidence="2">
    <location>
        <begin position="46"/>
        <end position="64"/>
    </location>
</feature>
<evidence type="ECO:0000256" key="1">
    <source>
        <dbReference type="SAM" id="MobiDB-lite"/>
    </source>
</evidence>
<gene>
    <name evidence="3" type="ORF">SAMN04487905_102383</name>
</gene>
<organism evidence="3 4">
    <name type="scientific">Actinopolyspora xinjiangensis</name>
    <dbReference type="NCBI Taxonomy" id="405564"/>
    <lineage>
        <taxon>Bacteria</taxon>
        <taxon>Bacillati</taxon>
        <taxon>Actinomycetota</taxon>
        <taxon>Actinomycetes</taxon>
        <taxon>Actinopolysporales</taxon>
        <taxon>Actinopolysporaceae</taxon>
        <taxon>Actinopolyspora</taxon>
    </lineage>
</organism>
<keyword evidence="4" id="KW-1185">Reference proteome</keyword>
<keyword evidence="2" id="KW-0812">Transmembrane</keyword>
<dbReference type="RefSeq" id="WP_211481152.1">
    <property type="nucleotide sequence ID" value="NZ_FNJR01000002.1"/>
</dbReference>
<accession>A0A1H0QT29</accession>
<evidence type="ECO:0000313" key="4">
    <source>
        <dbReference type="Proteomes" id="UP000199497"/>
    </source>
</evidence>
<keyword evidence="2" id="KW-0472">Membrane</keyword>
<dbReference type="EMBL" id="FNJR01000002">
    <property type="protein sequence ID" value="SDP20474.1"/>
    <property type="molecule type" value="Genomic_DNA"/>
</dbReference>